<dbReference type="SUPFAM" id="SSF51735">
    <property type="entry name" value="NAD(P)-binding Rossmann-fold domains"/>
    <property type="match status" value="1"/>
</dbReference>
<keyword evidence="7" id="KW-1185">Reference proteome</keyword>
<keyword evidence="3 6" id="KW-0418">Kinase</keyword>
<dbReference type="GO" id="GO:0006139">
    <property type="term" value="P:nucleobase-containing compound metabolic process"/>
    <property type="evidence" value="ECO:0007669"/>
    <property type="project" value="InterPro"/>
</dbReference>
<dbReference type="InterPro" id="IPR036291">
    <property type="entry name" value="NAD(P)-bd_dom_sf"/>
</dbReference>
<dbReference type="Gene3D" id="1.20.890.10">
    <property type="entry name" value="cAMP-dependent protein kinase regulatory subunit, dimerization-anchoring domain"/>
    <property type="match status" value="1"/>
</dbReference>
<evidence type="ECO:0000256" key="2">
    <source>
        <dbReference type="ARBA" id="ARBA00022741"/>
    </source>
</evidence>
<accession>A0AAD5A1M1</accession>
<dbReference type="InterPro" id="IPR007858">
    <property type="entry name" value="Dpy-30_motif"/>
</dbReference>
<dbReference type="Gene3D" id="3.40.50.720">
    <property type="entry name" value="NAD(P)-binding Rossmann-like Domain"/>
    <property type="match status" value="1"/>
</dbReference>
<dbReference type="GO" id="GO:0004029">
    <property type="term" value="F:aldehyde dehydrogenase (NAD+) activity"/>
    <property type="evidence" value="ECO:0007669"/>
    <property type="project" value="TreeGrafter"/>
</dbReference>
<gene>
    <name evidence="6" type="ORF">C0J50_9661</name>
</gene>
<evidence type="ECO:0000256" key="4">
    <source>
        <dbReference type="SAM" id="Coils"/>
    </source>
</evidence>
<dbReference type="Pfam" id="PF00406">
    <property type="entry name" value="ADK"/>
    <property type="match status" value="1"/>
</dbReference>
<dbReference type="PANTHER" id="PTHR48079:SF6">
    <property type="entry name" value="NAD(P)-BINDING DOMAIN-CONTAINING PROTEIN-RELATED"/>
    <property type="match status" value="1"/>
</dbReference>
<keyword evidence="4" id="KW-0175">Coiled coil</keyword>
<dbReference type="Gene3D" id="3.40.50.300">
    <property type="entry name" value="P-loop containing nucleotide triphosphate hydrolases"/>
    <property type="match status" value="1"/>
</dbReference>
<proteinExistence type="predicted"/>
<name>A0AAD5A1M1_SILAS</name>
<dbReference type="InterPro" id="IPR000850">
    <property type="entry name" value="Adenylat/UMP-CMP_kin"/>
</dbReference>
<dbReference type="InterPro" id="IPR051783">
    <property type="entry name" value="NAD(P)-dependent_oxidoreduct"/>
</dbReference>
<dbReference type="SUPFAM" id="SSF52540">
    <property type="entry name" value="P-loop containing nucleoside triphosphate hydrolases"/>
    <property type="match status" value="1"/>
</dbReference>
<feature type="region of interest" description="Disordered" evidence="5">
    <location>
        <begin position="134"/>
        <end position="158"/>
    </location>
</feature>
<evidence type="ECO:0000256" key="1">
    <source>
        <dbReference type="ARBA" id="ARBA00022679"/>
    </source>
</evidence>
<dbReference type="Proteomes" id="UP001205998">
    <property type="component" value="Unassembled WGS sequence"/>
</dbReference>
<reference evidence="6" key="1">
    <citation type="submission" date="2018-07" db="EMBL/GenBank/DDBJ databases">
        <title>Comparative genomics of catfishes provides insights into carnivory and benthic adaptation.</title>
        <authorList>
            <person name="Zhang Y."/>
            <person name="Wang D."/>
            <person name="Peng Z."/>
            <person name="Zheng S."/>
            <person name="Shao F."/>
            <person name="Tao W."/>
        </authorList>
    </citation>
    <scope>NUCLEOTIDE SEQUENCE</scope>
    <source>
        <strain evidence="6">Chongqing</strain>
    </source>
</reference>
<dbReference type="Pfam" id="PF05186">
    <property type="entry name" value="Dpy-30"/>
    <property type="match status" value="1"/>
</dbReference>
<protein>
    <submittedName>
        <fullName evidence="6">Adenylate kinase 7</fullName>
    </submittedName>
</protein>
<feature type="coiled-coil region" evidence="4">
    <location>
        <begin position="591"/>
        <end position="632"/>
    </location>
</feature>
<keyword evidence="1" id="KW-0808">Transferase</keyword>
<dbReference type="InterPro" id="IPR047499">
    <property type="entry name" value="DD_AK7"/>
</dbReference>
<keyword evidence="2" id="KW-0547">Nucleotide-binding</keyword>
<comment type="caution">
    <text evidence="6">The sequence shown here is derived from an EMBL/GenBank/DDBJ whole genome shotgun (WGS) entry which is preliminary data.</text>
</comment>
<dbReference type="GO" id="GO:0019205">
    <property type="term" value="F:nucleobase-containing compound kinase activity"/>
    <property type="evidence" value="ECO:0007669"/>
    <property type="project" value="InterPro"/>
</dbReference>
<evidence type="ECO:0000256" key="5">
    <source>
        <dbReference type="SAM" id="MobiDB-lite"/>
    </source>
</evidence>
<dbReference type="AlphaFoldDB" id="A0AAD5A1M1"/>
<evidence type="ECO:0000313" key="6">
    <source>
        <dbReference type="EMBL" id="KAI5608073.1"/>
    </source>
</evidence>
<dbReference type="CDD" id="cd01428">
    <property type="entry name" value="ADK"/>
    <property type="match status" value="1"/>
</dbReference>
<evidence type="ECO:0000313" key="7">
    <source>
        <dbReference type="Proteomes" id="UP001205998"/>
    </source>
</evidence>
<evidence type="ECO:0000256" key="3">
    <source>
        <dbReference type="ARBA" id="ARBA00022777"/>
    </source>
</evidence>
<dbReference type="CDD" id="cd22967">
    <property type="entry name" value="DD_AK7"/>
    <property type="match status" value="1"/>
</dbReference>
<dbReference type="PANTHER" id="PTHR48079">
    <property type="entry name" value="PROTEIN YEEZ"/>
    <property type="match status" value="1"/>
</dbReference>
<dbReference type="InterPro" id="IPR027417">
    <property type="entry name" value="P-loop_NTPase"/>
</dbReference>
<dbReference type="GO" id="GO:0005524">
    <property type="term" value="F:ATP binding"/>
    <property type="evidence" value="ECO:0007669"/>
    <property type="project" value="InterPro"/>
</dbReference>
<sequence length="683" mass="78537">MAGVRKQIQRSKRIFINHIDSYSSKHIAKYLSKCATGSFFEEPRPGERFEIVGTVINKDENQKKFVLEEYSALQRDELLQILLGCDVVVYNISEDAKVIDEATWAVSALFSEIEHFTSTKIFILVSTLMTWAKTNPGDPDNPETPVNEEDYTRKRPHPNFKEHASAEKLVLKLGKTEKSKLRTYVIGAGMQYGMEEGIFHFFFKACWLGQLSQIPIPEPGTNIIPTIHVYDLAGIVQNVISHKSKMHYLIAVDDSHNSLEDIVKAVANVLGPGEVQNVPTDNLHLTKELTGAELACISVNLLIETVLLKTRLNVSWVCESGLVKNIERVVEEYRQARGFYPIKICLLGPPAVGKSSIAAQLCKYYKLHHIGSKETVQERIRNLEKLLQCEEKHTEETLHATEKQLNALKYGLLGEQIILHIIREKLQSKPCKNHGYVLDGFPCTFEQANRLFNDEQKEPENIRSNLLPHDEKTIPEHVFFLDANDEFLKERVRNLPQSIAEEMHYTQDEFVQRLSTFKEAYAKDETTIDYFDELEIHPEHIEIDSMNDPENGDVVKKIIKMVGAPRNYGFTPEEVEEQERKQAAEIKEWTMKDAAERAHREAEELTRLIAQLEEWDKNRMEVEKQQHELLEAHSLPLRHYLMKYVMPTLREGLVACCKVKPDQPIDFLVLLDFVLYVFSSFIH</sequence>
<dbReference type="GO" id="GO:0005737">
    <property type="term" value="C:cytoplasm"/>
    <property type="evidence" value="ECO:0007669"/>
    <property type="project" value="TreeGrafter"/>
</dbReference>
<dbReference type="EMBL" id="MU585734">
    <property type="protein sequence ID" value="KAI5608073.1"/>
    <property type="molecule type" value="Genomic_DNA"/>
</dbReference>
<organism evidence="6 7">
    <name type="scientific">Silurus asotus</name>
    <name type="common">Amur catfish</name>
    <name type="synonym">Parasilurus asotus</name>
    <dbReference type="NCBI Taxonomy" id="30991"/>
    <lineage>
        <taxon>Eukaryota</taxon>
        <taxon>Metazoa</taxon>
        <taxon>Chordata</taxon>
        <taxon>Craniata</taxon>
        <taxon>Vertebrata</taxon>
        <taxon>Euteleostomi</taxon>
        <taxon>Actinopterygii</taxon>
        <taxon>Neopterygii</taxon>
        <taxon>Teleostei</taxon>
        <taxon>Ostariophysi</taxon>
        <taxon>Siluriformes</taxon>
        <taxon>Siluridae</taxon>
        <taxon>Silurus</taxon>
    </lineage>
</organism>